<dbReference type="SMART" id="SM00710">
    <property type="entry name" value="PbH1"/>
    <property type="match status" value="10"/>
</dbReference>
<evidence type="ECO:0000256" key="3">
    <source>
        <dbReference type="ARBA" id="ARBA00022786"/>
    </source>
</evidence>
<accession>A0A643JW93</accession>
<dbReference type="InterPro" id="IPR007742">
    <property type="entry name" value="NosD_dom"/>
</dbReference>
<reference evidence="5" key="1">
    <citation type="submission" date="2019-09" db="EMBL/GenBank/DDBJ databases">
        <title>Genomic analysis of Haloferax sp. CBA1149.</title>
        <authorList>
            <person name="Roh S.W."/>
        </authorList>
    </citation>
    <scope>NUCLEOTIDE SEQUENCE</scope>
    <source>
        <strain evidence="5">CBA1149</strain>
    </source>
</reference>
<dbReference type="RefSeq" id="WP_151137679.1">
    <property type="nucleotide sequence ID" value="NZ_VZUS01000001.1"/>
</dbReference>
<comment type="pathway">
    <text evidence="1">Protein modification; protein ubiquitination.</text>
</comment>
<comment type="caution">
    <text evidence="5">The sequence shown here is derived from an EMBL/GenBank/DDBJ whole genome shotgun (WGS) entry which is preliminary data.</text>
</comment>
<dbReference type="InterPro" id="IPR006633">
    <property type="entry name" value="Carb-bd_sugar_hydrolysis-dom"/>
</dbReference>
<dbReference type="EMBL" id="VZUS01000001">
    <property type="protein sequence ID" value="KAB1188259.1"/>
    <property type="molecule type" value="Genomic_DNA"/>
</dbReference>
<dbReference type="InterPro" id="IPR011050">
    <property type="entry name" value="Pectin_lyase_fold/virulence"/>
</dbReference>
<dbReference type="Gene3D" id="2.160.20.10">
    <property type="entry name" value="Single-stranded right-handed beta-helix, Pectin lyase-like"/>
    <property type="match status" value="2"/>
</dbReference>
<protein>
    <recommendedName>
        <fullName evidence="4">Carbohydrate-binding/sugar hydrolysis domain-containing protein</fullName>
    </recommendedName>
</protein>
<dbReference type="Pfam" id="PF05048">
    <property type="entry name" value="NosD"/>
    <property type="match status" value="1"/>
</dbReference>
<dbReference type="SMART" id="SM00722">
    <property type="entry name" value="CASH"/>
    <property type="match status" value="1"/>
</dbReference>
<name>A0A643JW93_9EURY</name>
<evidence type="ECO:0000313" key="5">
    <source>
        <dbReference type="EMBL" id="KAB1188259.1"/>
    </source>
</evidence>
<dbReference type="PANTHER" id="PTHR22990:SF15">
    <property type="entry name" value="F-BOX ONLY PROTEIN 10"/>
    <property type="match status" value="1"/>
</dbReference>
<dbReference type="InterPro" id="IPR039448">
    <property type="entry name" value="Beta_helix"/>
</dbReference>
<dbReference type="AlphaFoldDB" id="A0A643JW93"/>
<dbReference type="InterPro" id="IPR006311">
    <property type="entry name" value="TAT_signal"/>
</dbReference>
<sequence length="415" mass="45282">MSADYLDSARRFSRRDVLRKGAVATAVAGLGLSGFAGSAAAGDDGKNGDTVPDDAIPIDGPTVITEPGYYVLTQDITVKDVSEVIVVEEGVSDVTIDGRGYRMKGPRNDGYSDTTAIRAGLYLSDDVVDVTAKDIVITGFGTGIEYSDNRNGTISNVKITHCEVALRLYNVKELTIADNVIAKNDIVFFQDEGTRTVHILRNRITRNEDVGGFYFAATLLIRNNRFDYNNGALSMLYTYDSKIVDNLFYQNDAGLSYSDSVGTSVNGSGDVIRGNRFIENDRYGISVEEDSRDVLIEENDIFRNGTDGIRLVGRVLRCTVSKNRIIGNGSDGIFLENADENELVGNLIRQNGGDGIELRSSEFNDLGSDNNVVRNNIIRENGDLPIRIDENSVGNVVEDNQIGDDAPDTCRLDSY</sequence>
<proteinExistence type="predicted"/>
<evidence type="ECO:0000259" key="4">
    <source>
        <dbReference type="SMART" id="SM00722"/>
    </source>
</evidence>
<keyword evidence="3" id="KW-0833">Ubl conjugation pathway</keyword>
<feature type="domain" description="Carbohydrate-binding/sugar hydrolysis" evidence="4">
    <location>
        <begin position="228"/>
        <end position="359"/>
    </location>
</feature>
<organism evidence="5">
    <name type="scientific">Haloferax sp. CBA1149</name>
    <dbReference type="NCBI Taxonomy" id="2650753"/>
    <lineage>
        <taxon>Archaea</taxon>
        <taxon>Methanobacteriati</taxon>
        <taxon>Methanobacteriota</taxon>
        <taxon>Stenosarchaea group</taxon>
        <taxon>Halobacteria</taxon>
        <taxon>Halobacteriales</taxon>
        <taxon>Haloferacaceae</taxon>
        <taxon>Haloferax</taxon>
    </lineage>
</organism>
<dbReference type="SUPFAM" id="SSF51126">
    <property type="entry name" value="Pectin lyase-like"/>
    <property type="match status" value="2"/>
</dbReference>
<dbReference type="PROSITE" id="PS51318">
    <property type="entry name" value="TAT"/>
    <property type="match status" value="1"/>
</dbReference>
<dbReference type="Pfam" id="PF13229">
    <property type="entry name" value="Beta_helix"/>
    <property type="match status" value="1"/>
</dbReference>
<dbReference type="InterPro" id="IPR051550">
    <property type="entry name" value="SCF-Subunits/Alg-Epimerases"/>
</dbReference>
<keyword evidence="2" id="KW-0677">Repeat</keyword>
<dbReference type="NCBIfam" id="TIGR03804">
    <property type="entry name" value="para_beta_helix"/>
    <property type="match status" value="2"/>
</dbReference>
<dbReference type="InterPro" id="IPR006626">
    <property type="entry name" value="PbH1"/>
</dbReference>
<evidence type="ECO:0000256" key="1">
    <source>
        <dbReference type="ARBA" id="ARBA00004906"/>
    </source>
</evidence>
<evidence type="ECO:0000256" key="2">
    <source>
        <dbReference type="ARBA" id="ARBA00022737"/>
    </source>
</evidence>
<dbReference type="PANTHER" id="PTHR22990">
    <property type="entry name" value="F-BOX ONLY PROTEIN"/>
    <property type="match status" value="1"/>
</dbReference>
<dbReference type="InterPro" id="IPR022441">
    <property type="entry name" value="Para_beta_helix_rpt-2"/>
</dbReference>
<gene>
    <name evidence="5" type="ORF">Hfx1149_09570</name>
</gene>
<dbReference type="InterPro" id="IPR012334">
    <property type="entry name" value="Pectin_lyas_fold"/>
</dbReference>